<dbReference type="SUPFAM" id="SSF53850">
    <property type="entry name" value="Periplasmic binding protein-like II"/>
    <property type="match status" value="1"/>
</dbReference>
<dbReference type="PIRSF" id="PIRSF002741">
    <property type="entry name" value="MppA"/>
    <property type="match status" value="1"/>
</dbReference>
<dbReference type="GO" id="GO:0042597">
    <property type="term" value="C:periplasmic space"/>
    <property type="evidence" value="ECO:0007669"/>
    <property type="project" value="UniProtKB-ARBA"/>
</dbReference>
<evidence type="ECO:0000256" key="3">
    <source>
        <dbReference type="ARBA" id="ARBA00022448"/>
    </source>
</evidence>
<gene>
    <name evidence="6" type="ORF">FHS29_005251</name>
</gene>
<dbReference type="PROSITE" id="PS51257">
    <property type="entry name" value="PROKAR_LIPOPROTEIN"/>
    <property type="match status" value="1"/>
</dbReference>
<dbReference type="GO" id="GO:0015833">
    <property type="term" value="P:peptide transport"/>
    <property type="evidence" value="ECO:0007669"/>
    <property type="project" value="TreeGrafter"/>
</dbReference>
<comment type="caution">
    <text evidence="6">The sequence shown here is derived from an EMBL/GenBank/DDBJ whole genome shotgun (WGS) entry which is preliminary data.</text>
</comment>
<proteinExistence type="inferred from homology"/>
<comment type="similarity">
    <text evidence="2">Belongs to the bacterial solute-binding protein 5 family.</text>
</comment>
<name>A0A841CP01_9PSEU</name>
<evidence type="ECO:0000256" key="1">
    <source>
        <dbReference type="ARBA" id="ARBA00004196"/>
    </source>
</evidence>
<dbReference type="AlphaFoldDB" id="A0A841CP01"/>
<evidence type="ECO:0000313" key="7">
    <source>
        <dbReference type="Proteomes" id="UP000547510"/>
    </source>
</evidence>
<accession>A0A841CP01</accession>
<dbReference type="InterPro" id="IPR039424">
    <property type="entry name" value="SBP_5"/>
</dbReference>
<evidence type="ECO:0000313" key="6">
    <source>
        <dbReference type="EMBL" id="MBB5958643.1"/>
    </source>
</evidence>
<dbReference type="InterPro" id="IPR030678">
    <property type="entry name" value="Peptide/Ni-bd"/>
</dbReference>
<dbReference type="RefSeq" id="WP_184694757.1">
    <property type="nucleotide sequence ID" value="NZ_JACHJN010000008.1"/>
</dbReference>
<feature type="domain" description="Solute-binding protein family 5" evidence="5">
    <location>
        <begin position="93"/>
        <end position="458"/>
    </location>
</feature>
<dbReference type="GO" id="GO:0043190">
    <property type="term" value="C:ATP-binding cassette (ABC) transporter complex"/>
    <property type="evidence" value="ECO:0007669"/>
    <property type="project" value="InterPro"/>
</dbReference>
<dbReference type="Gene3D" id="3.90.76.10">
    <property type="entry name" value="Dipeptide-binding Protein, Domain 1"/>
    <property type="match status" value="1"/>
</dbReference>
<keyword evidence="7" id="KW-1185">Reference proteome</keyword>
<comment type="subcellular location">
    <subcellularLocation>
        <location evidence="1">Cell envelope</location>
    </subcellularLocation>
</comment>
<organism evidence="6 7">
    <name type="scientific">Saccharothrix tamanrassetensis</name>
    <dbReference type="NCBI Taxonomy" id="1051531"/>
    <lineage>
        <taxon>Bacteria</taxon>
        <taxon>Bacillati</taxon>
        <taxon>Actinomycetota</taxon>
        <taxon>Actinomycetes</taxon>
        <taxon>Pseudonocardiales</taxon>
        <taxon>Pseudonocardiaceae</taxon>
        <taxon>Saccharothrix</taxon>
    </lineage>
</organism>
<sequence length="540" mass="58677">MWEFLDKAGEAAMRRTRIAAVAATAALVLAGCVGTGAGPTGKRVAGDADIPELTWAMPGAPRSLDIAHALDTRSNLAIFAAFDGLLRMDADGELQPALATSWTNPDPLTYVYKLRQGVTFWDGKPMTAEDVAHSLRRQADPAEAAETQLYLTRLKEVAATGPDEVTVRLTTPDPMFKYVPALVWIVQQKEYAEAAGKSLGSPEKPGMGTGPYRVTRFSPADGVDFERHDGYWDTRPKVAKLAYKPIPDPEALRLAMMSGEVDGTFGVPLQDIRKWERTAGISMYYTRTISVNYLSMDVTTAPFDDVHVRRAIAHSVDRQGLLDPLFGGRARLSSSPVSSLQLETMVGKEKAAEVIGSLPTYPFDLGKAKEELAKSRYAGGFTVEVPYPTTQPWSRLLLENLARNLSTIGVTLVPKAQPDQQWVANIYAHKDLKLQIMRAGGGTPYPGEMLPMMFGQASAGPNGFNTANFADPELEAKLGSLGEDVAPIAEIMRLNAEEVPYVPLFEEDAAHALRAERVFSPDPTPWLAGFNWAIALKAAA</sequence>
<evidence type="ECO:0000256" key="4">
    <source>
        <dbReference type="ARBA" id="ARBA00022729"/>
    </source>
</evidence>
<dbReference type="GO" id="GO:1904680">
    <property type="term" value="F:peptide transmembrane transporter activity"/>
    <property type="evidence" value="ECO:0007669"/>
    <property type="project" value="TreeGrafter"/>
</dbReference>
<keyword evidence="3" id="KW-0813">Transport</keyword>
<dbReference type="PANTHER" id="PTHR30290">
    <property type="entry name" value="PERIPLASMIC BINDING COMPONENT OF ABC TRANSPORTER"/>
    <property type="match status" value="1"/>
</dbReference>
<evidence type="ECO:0000259" key="5">
    <source>
        <dbReference type="Pfam" id="PF00496"/>
    </source>
</evidence>
<keyword evidence="4" id="KW-0732">Signal</keyword>
<dbReference type="EMBL" id="JACHJN010000008">
    <property type="protein sequence ID" value="MBB5958643.1"/>
    <property type="molecule type" value="Genomic_DNA"/>
</dbReference>
<reference evidence="6 7" key="1">
    <citation type="submission" date="2020-08" db="EMBL/GenBank/DDBJ databases">
        <title>Genomic Encyclopedia of Type Strains, Phase III (KMG-III): the genomes of soil and plant-associated and newly described type strains.</title>
        <authorList>
            <person name="Whitman W."/>
        </authorList>
    </citation>
    <scope>NUCLEOTIDE SEQUENCE [LARGE SCALE GENOMIC DNA]</scope>
    <source>
        <strain evidence="6 7">CECT 8640</strain>
    </source>
</reference>
<dbReference type="Gene3D" id="3.10.105.10">
    <property type="entry name" value="Dipeptide-binding Protein, Domain 3"/>
    <property type="match status" value="1"/>
</dbReference>
<dbReference type="GO" id="GO:0030313">
    <property type="term" value="C:cell envelope"/>
    <property type="evidence" value="ECO:0007669"/>
    <property type="project" value="UniProtKB-SubCell"/>
</dbReference>
<dbReference type="PANTHER" id="PTHR30290:SF10">
    <property type="entry name" value="PERIPLASMIC OLIGOPEPTIDE-BINDING PROTEIN-RELATED"/>
    <property type="match status" value="1"/>
</dbReference>
<dbReference type="Pfam" id="PF00496">
    <property type="entry name" value="SBP_bac_5"/>
    <property type="match status" value="1"/>
</dbReference>
<dbReference type="Proteomes" id="UP000547510">
    <property type="component" value="Unassembled WGS sequence"/>
</dbReference>
<evidence type="ECO:0000256" key="2">
    <source>
        <dbReference type="ARBA" id="ARBA00005695"/>
    </source>
</evidence>
<dbReference type="Gene3D" id="3.40.190.10">
    <property type="entry name" value="Periplasmic binding protein-like II"/>
    <property type="match status" value="1"/>
</dbReference>
<dbReference type="InterPro" id="IPR000914">
    <property type="entry name" value="SBP_5_dom"/>
</dbReference>
<protein>
    <submittedName>
        <fullName evidence="6">Peptide/nickel transport system substrate-binding protein</fullName>
    </submittedName>
</protein>
<dbReference type="CDD" id="cd00995">
    <property type="entry name" value="PBP2_NikA_DppA_OppA_like"/>
    <property type="match status" value="1"/>
</dbReference>